<organism evidence="5 6">
    <name type="scientific">Sungouiella intermedia</name>
    <dbReference type="NCBI Taxonomy" id="45354"/>
    <lineage>
        <taxon>Eukaryota</taxon>
        <taxon>Fungi</taxon>
        <taxon>Dikarya</taxon>
        <taxon>Ascomycota</taxon>
        <taxon>Saccharomycotina</taxon>
        <taxon>Pichiomycetes</taxon>
        <taxon>Metschnikowiaceae</taxon>
        <taxon>Sungouiella</taxon>
    </lineage>
</organism>
<dbReference type="Gene3D" id="3.80.10.10">
    <property type="entry name" value="Ribonuclease Inhibitor"/>
    <property type="match status" value="2"/>
</dbReference>
<dbReference type="InterPro" id="IPR032675">
    <property type="entry name" value="LRR_dom_sf"/>
</dbReference>
<gene>
    <name evidence="5" type="ORF">SAMEA4029010_CIC11G00000001629</name>
</gene>
<name>A0A1L0D9R7_9ASCO</name>
<dbReference type="SUPFAM" id="SSF52058">
    <property type="entry name" value="L domain-like"/>
    <property type="match status" value="1"/>
</dbReference>
<dbReference type="OrthoDB" id="5273213at2759"/>
<proteinExistence type="predicted"/>
<feature type="domain" description="CAP-Gly" evidence="4">
    <location>
        <begin position="34"/>
        <end position="67"/>
    </location>
</feature>
<dbReference type="Pfam" id="PF00560">
    <property type="entry name" value="LRR_1"/>
    <property type="match status" value="1"/>
</dbReference>
<keyword evidence="6" id="KW-1185">Reference proteome</keyword>
<dbReference type="SMART" id="SM01052">
    <property type="entry name" value="CAP_GLY"/>
    <property type="match status" value="1"/>
</dbReference>
<dbReference type="PROSITE" id="PS50245">
    <property type="entry name" value="CAP_GLY_2"/>
    <property type="match status" value="1"/>
</dbReference>
<dbReference type="Gene3D" id="2.30.30.190">
    <property type="entry name" value="CAP Gly-rich-like domain"/>
    <property type="match status" value="1"/>
</dbReference>
<evidence type="ECO:0000256" key="1">
    <source>
        <dbReference type="ARBA" id="ARBA00022614"/>
    </source>
</evidence>
<evidence type="ECO:0000313" key="5">
    <source>
        <dbReference type="EMBL" id="SGZ53268.1"/>
    </source>
</evidence>
<dbReference type="SUPFAM" id="SSF74924">
    <property type="entry name" value="Cap-Gly domain"/>
    <property type="match status" value="1"/>
</dbReference>
<evidence type="ECO:0000256" key="2">
    <source>
        <dbReference type="ARBA" id="ARBA00022737"/>
    </source>
</evidence>
<dbReference type="STRING" id="45354.A0A1L0D9R7"/>
<evidence type="ECO:0000256" key="3">
    <source>
        <dbReference type="ARBA" id="ARBA00023186"/>
    </source>
</evidence>
<dbReference type="Proteomes" id="UP000182334">
    <property type="component" value="Chromosome IV"/>
</dbReference>
<dbReference type="PROSITE" id="PS00845">
    <property type="entry name" value="CAP_GLY_1"/>
    <property type="match status" value="1"/>
</dbReference>
<dbReference type="InterPro" id="IPR001611">
    <property type="entry name" value="Leu-rich_rpt"/>
</dbReference>
<dbReference type="Pfam" id="PF01302">
    <property type="entry name" value="CAP_GLY"/>
    <property type="match status" value="1"/>
</dbReference>
<dbReference type="PROSITE" id="PS51450">
    <property type="entry name" value="LRR"/>
    <property type="match status" value="1"/>
</dbReference>
<sequence>MLTINDRISLDNALGTVRFIGYLDVWGSGTVAYGVEWDDPHRGKNSGSHNGVQYFQTRVEGAGLFLKASNKKIVTGVSLMDAILRRYAGEENELALNEKIQIGSKTVESYGFQKLNALLRDITALKTIMLDRQNVLHAGNLGMFPNTETLDLSFNLLARWSELETILQYFPKLKSLNLNGNRFSGPLTFQLPSLLSEILLAASKVTVDQINMLNISNLEKLILASNDWTLGDIERLLLPPSVVFLDISFNQVSSIPHSIQLSNVRHLNMGDNIISTVSVKDILPNVVTLDLRYNRIISWESIDKLSQVFPNMKDLRIDNCPLFANLSIEEMTVEIIARLECGEGKLTQLNGSMLSAEEIRNAELYFISKVRLGAISFTNERRMRQLLEKYKISSTPQAATEDSRKISLQIQCENGIFFTRDFLKSNSVLRLKGVISKKIAVSLLRLKLYFYLHGIELDDTRQYLSDDIASLQSYVLSANQKVYVSLSAS</sequence>
<keyword evidence="3" id="KW-0143">Chaperone</keyword>
<dbReference type="EMBL" id="LT635759">
    <property type="protein sequence ID" value="SGZ53268.1"/>
    <property type="molecule type" value="Genomic_DNA"/>
</dbReference>
<dbReference type="GO" id="GO:0005737">
    <property type="term" value="C:cytoplasm"/>
    <property type="evidence" value="ECO:0007669"/>
    <property type="project" value="TreeGrafter"/>
</dbReference>
<dbReference type="InterPro" id="IPR036859">
    <property type="entry name" value="CAP-Gly_dom_sf"/>
</dbReference>
<evidence type="ECO:0000259" key="4">
    <source>
        <dbReference type="PROSITE" id="PS50245"/>
    </source>
</evidence>
<reference evidence="5 6" key="1">
    <citation type="submission" date="2016-10" db="EMBL/GenBank/DDBJ databases">
        <authorList>
            <person name="de Groot N.N."/>
        </authorList>
    </citation>
    <scope>NUCLEOTIDE SEQUENCE [LARGE SCALE GENOMIC DNA]</scope>
    <source>
        <strain evidence="5 6">CBS 141442</strain>
    </source>
</reference>
<evidence type="ECO:0000313" key="6">
    <source>
        <dbReference type="Proteomes" id="UP000182334"/>
    </source>
</evidence>
<accession>A0A1L0D9R7</accession>
<dbReference type="SUPFAM" id="SSF54236">
    <property type="entry name" value="Ubiquitin-like"/>
    <property type="match status" value="1"/>
</dbReference>
<dbReference type="AlphaFoldDB" id="A0A1L0D9R7"/>
<dbReference type="InterPro" id="IPR029071">
    <property type="entry name" value="Ubiquitin-like_domsf"/>
</dbReference>
<dbReference type="PANTHER" id="PTHR15454">
    <property type="entry name" value="NISCHARIN RELATED"/>
    <property type="match status" value="1"/>
</dbReference>
<keyword evidence="1" id="KW-0433">Leucine-rich repeat</keyword>
<keyword evidence="2" id="KW-0677">Repeat</keyword>
<protein>
    <submittedName>
        <fullName evidence="5">CIC11C00000001629</fullName>
    </submittedName>
</protein>
<dbReference type="InterPro" id="IPR000938">
    <property type="entry name" value="CAP-Gly_domain"/>
</dbReference>